<evidence type="ECO:0000256" key="1">
    <source>
        <dbReference type="SAM" id="MobiDB-lite"/>
    </source>
</evidence>
<name>A0AAE0GRF9_9CHLO</name>
<sequence length="160" mass="17912">LKRGERMMRHSNESSTPIPSTPTPLSPHRVVLEPLASPIKEGVVMVAPKNVKLTFGAPSSTPPPGDQKALPTKQPMRLQAKQRRQPKHNHRKSRSFNSYHDNNGTLQFVGGANLNKYIQELRDTSQGEKGETRSDGRLVTMKGSDAHPHHHFYHPPPQPR</sequence>
<organism evidence="2 3">
    <name type="scientific">Cymbomonas tetramitiformis</name>
    <dbReference type="NCBI Taxonomy" id="36881"/>
    <lineage>
        <taxon>Eukaryota</taxon>
        <taxon>Viridiplantae</taxon>
        <taxon>Chlorophyta</taxon>
        <taxon>Pyramimonadophyceae</taxon>
        <taxon>Pyramimonadales</taxon>
        <taxon>Pyramimonadaceae</taxon>
        <taxon>Cymbomonas</taxon>
    </lineage>
</organism>
<evidence type="ECO:0000313" key="2">
    <source>
        <dbReference type="EMBL" id="KAK3282171.1"/>
    </source>
</evidence>
<keyword evidence="3" id="KW-1185">Reference proteome</keyword>
<feature type="region of interest" description="Disordered" evidence="1">
    <location>
        <begin position="1"/>
        <end position="27"/>
    </location>
</feature>
<dbReference type="Proteomes" id="UP001190700">
    <property type="component" value="Unassembled WGS sequence"/>
</dbReference>
<accession>A0AAE0GRF9</accession>
<gene>
    <name evidence="2" type="ORF">CYMTET_10078</name>
</gene>
<feature type="compositionally biased region" description="Basic and acidic residues" evidence="1">
    <location>
        <begin position="1"/>
        <end position="12"/>
    </location>
</feature>
<feature type="region of interest" description="Disordered" evidence="1">
    <location>
        <begin position="54"/>
        <end position="104"/>
    </location>
</feature>
<comment type="caution">
    <text evidence="2">The sequence shown here is derived from an EMBL/GenBank/DDBJ whole genome shotgun (WGS) entry which is preliminary data.</text>
</comment>
<protein>
    <submittedName>
        <fullName evidence="2">Uncharacterized protein</fullName>
    </submittedName>
</protein>
<proteinExistence type="predicted"/>
<feature type="region of interest" description="Disordered" evidence="1">
    <location>
        <begin position="119"/>
        <end position="160"/>
    </location>
</feature>
<feature type="compositionally biased region" description="Basic and acidic residues" evidence="1">
    <location>
        <begin position="119"/>
        <end position="136"/>
    </location>
</feature>
<reference evidence="2 3" key="1">
    <citation type="journal article" date="2015" name="Genome Biol. Evol.">
        <title>Comparative Genomics of a Bacterivorous Green Alga Reveals Evolutionary Causalities and Consequences of Phago-Mixotrophic Mode of Nutrition.</title>
        <authorList>
            <person name="Burns J.A."/>
            <person name="Paasch A."/>
            <person name="Narechania A."/>
            <person name="Kim E."/>
        </authorList>
    </citation>
    <scope>NUCLEOTIDE SEQUENCE [LARGE SCALE GENOMIC DNA]</scope>
    <source>
        <strain evidence="2 3">PLY_AMNH</strain>
    </source>
</reference>
<feature type="compositionally biased region" description="Basic residues" evidence="1">
    <location>
        <begin position="80"/>
        <end position="94"/>
    </location>
</feature>
<evidence type="ECO:0000313" key="3">
    <source>
        <dbReference type="Proteomes" id="UP001190700"/>
    </source>
</evidence>
<dbReference type="AlphaFoldDB" id="A0AAE0GRF9"/>
<dbReference type="EMBL" id="LGRX02003488">
    <property type="protein sequence ID" value="KAK3282171.1"/>
    <property type="molecule type" value="Genomic_DNA"/>
</dbReference>
<feature type="non-terminal residue" evidence="2">
    <location>
        <position position="1"/>
    </location>
</feature>
<feature type="compositionally biased region" description="Polar residues" evidence="1">
    <location>
        <begin position="95"/>
        <end position="104"/>
    </location>
</feature>